<evidence type="ECO:0008006" key="3">
    <source>
        <dbReference type="Google" id="ProtNLM"/>
    </source>
</evidence>
<dbReference type="InterPro" id="IPR036388">
    <property type="entry name" value="WH-like_DNA-bd_sf"/>
</dbReference>
<dbReference type="EMBL" id="KZ084103">
    <property type="protein sequence ID" value="OSD02716.1"/>
    <property type="molecule type" value="Genomic_DNA"/>
</dbReference>
<dbReference type="InterPro" id="IPR009057">
    <property type="entry name" value="Homeodomain-like_sf"/>
</dbReference>
<dbReference type="STRING" id="1353009.A0A1Y2INM2"/>
<dbReference type="AlphaFoldDB" id="A0A1Y2INM2"/>
<gene>
    <name evidence="1" type="ORF">PYCCODRAFT_1424993</name>
</gene>
<dbReference type="OrthoDB" id="2737287at2759"/>
<evidence type="ECO:0000313" key="1">
    <source>
        <dbReference type="EMBL" id="OSD02716.1"/>
    </source>
</evidence>
<evidence type="ECO:0000313" key="2">
    <source>
        <dbReference type="Proteomes" id="UP000193067"/>
    </source>
</evidence>
<dbReference type="Pfam" id="PF13384">
    <property type="entry name" value="HTH_23"/>
    <property type="match status" value="1"/>
</dbReference>
<reference evidence="1 2" key="1">
    <citation type="journal article" date="2015" name="Biotechnol. Biofuels">
        <title>Enhanced degradation of softwood versus hardwood by the white-rot fungus Pycnoporus coccineus.</title>
        <authorList>
            <person name="Couturier M."/>
            <person name="Navarro D."/>
            <person name="Chevret D."/>
            <person name="Henrissat B."/>
            <person name="Piumi F."/>
            <person name="Ruiz-Duenas F.J."/>
            <person name="Martinez A.T."/>
            <person name="Grigoriev I.V."/>
            <person name="Riley R."/>
            <person name="Lipzen A."/>
            <person name="Berrin J.G."/>
            <person name="Master E.R."/>
            <person name="Rosso M.N."/>
        </authorList>
    </citation>
    <scope>NUCLEOTIDE SEQUENCE [LARGE SCALE GENOMIC DNA]</scope>
    <source>
        <strain evidence="1 2">BRFM310</strain>
    </source>
</reference>
<dbReference type="InterPro" id="IPR036397">
    <property type="entry name" value="RNaseH_sf"/>
</dbReference>
<accession>A0A1Y2INM2</accession>
<dbReference type="Proteomes" id="UP000193067">
    <property type="component" value="Unassembled WGS sequence"/>
</dbReference>
<dbReference type="Gene3D" id="3.30.420.10">
    <property type="entry name" value="Ribonuclease H-like superfamily/Ribonuclease H"/>
    <property type="match status" value="1"/>
</dbReference>
<organism evidence="1 2">
    <name type="scientific">Trametes coccinea (strain BRFM310)</name>
    <name type="common">Pycnoporus coccineus</name>
    <dbReference type="NCBI Taxonomy" id="1353009"/>
    <lineage>
        <taxon>Eukaryota</taxon>
        <taxon>Fungi</taxon>
        <taxon>Dikarya</taxon>
        <taxon>Basidiomycota</taxon>
        <taxon>Agaricomycotina</taxon>
        <taxon>Agaricomycetes</taxon>
        <taxon>Polyporales</taxon>
        <taxon>Polyporaceae</taxon>
        <taxon>Trametes</taxon>
    </lineage>
</organism>
<dbReference type="GO" id="GO:0003676">
    <property type="term" value="F:nucleic acid binding"/>
    <property type="evidence" value="ECO:0007669"/>
    <property type="project" value="InterPro"/>
</dbReference>
<proteinExistence type="predicted"/>
<dbReference type="SUPFAM" id="SSF46689">
    <property type="entry name" value="Homeodomain-like"/>
    <property type="match status" value="1"/>
</dbReference>
<keyword evidence="2" id="KW-1185">Reference proteome</keyword>
<sequence length="241" mass="27746">MAPAGTTELSPTKRSQIVALRKEGLTYGQIAARLGVARSTCCKTVQRYNTYKTYRSLHRSGRPRALTPIDKHIIIRTIKEHRFWSYKKVGIEAGGYTELQVRRTARQAGYRRRKRVKWARQNLKRDWAQVIWTDETALRLGQIVTHRTHPSPAPHGVVAVLMQRDAGSDGSPDLNLIEPIWFKLKKRVQDIPGAYKSLDPLWEAAKVAWEEMPDEVVRRETSKMGARVREVLKVHGRQTRF</sequence>
<protein>
    <recommendedName>
        <fullName evidence="3">Transposase IS30-like HTH domain-containing protein</fullName>
    </recommendedName>
</protein>
<dbReference type="Gene3D" id="1.10.10.10">
    <property type="entry name" value="Winged helix-like DNA-binding domain superfamily/Winged helix DNA-binding domain"/>
    <property type="match status" value="1"/>
</dbReference>
<name>A0A1Y2INM2_TRAC3</name>